<reference evidence="9 10" key="1">
    <citation type="submission" date="2019-05" db="EMBL/GenBank/DDBJ databases">
        <title>Another draft genome of Portunus trituberculatus and its Hox gene families provides insights of decapod evolution.</title>
        <authorList>
            <person name="Jeong J.-H."/>
            <person name="Song I."/>
            <person name="Kim S."/>
            <person name="Choi T."/>
            <person name="Kim D."/>
            <person name="Ryu S."/>
            <person name="Kim W."/>
        </authorList>
    </citation>
    <scope>NUCLEOTIDE SEQUENCE [LARGE SCALE GENOMIC DNA]</scope>
    <source>
        <tissue evidence="9">Muscle</tissue>
    </source>
</reference>
<keyword evidence="6" id="KW-1133">Transmembrane helix</keyword>
<dbReference type="GO" id="GO:0033617">
    <property type="term" value="P:mitochondrial respiratory chain complex IV assembly"/>
    <property type="evidence" value="ECO:0007669"/>
    <property type="project" value="TreeGrafter"/>
</dbReference>
<keyword evidence="10" id="KW-1185">Reference proteome</keyword>
<accession>A0A5B7D3F7</accession>
<evidence type="ECO:0000256" key="4">
    <source>
        <dbReference type="ARBA" id="ARBA00022692"/>
    </source>
</evidence>
<evidence type="ECO:0000256" key="6">
    <source>
        <dbReference type="ARBA" id="ARBA00022989"/>
    </source>
</evidence>
<comment type="caution">
    <text evidence="9">The sequence shown here is derived from an EMBL/GenBank/DDBJ whole genome shotgun (WGS) entry which is preliminary data.</text>
</comment>
<dbReference type="InterPro" id="IPR011012">
    <property type="entry name" value="Longin-like_dom_sf"/>
</dbReference>
<keyword evidence="5" id="KW-0931">ER-Golgi transport</keyword>
<dbReference type="GO" id="GO:0048471">
    <property type="term" value="C:perinuclear region of cytoplasm"/>
    <property type="evidence" value="ECO:0007669"/>
    <property type="project" value="UniProtKB-SubCell"/>
</dbReference>
<keyword evidence="7" id="KW-0472">Membrane</keyword>
<proteinExistence type="inferred from homology"/>
<protein>
    <recommendedName>
        <fullName evidence="8">Trafficking protein particle complex subunit 2-like protein</fullName>
    </recommendedName>
</protein>
<evidence type="ECO:0000256" key="2">
    <source>
        <dbReference type="ARBA" id="ARBA00004556"/>
    </source>
</evidence>
<dbReference type="Gene3D" id="3.30.450.70">
    <property type="match status" value="1"/>
</dbReference>
<dbReference type="GO" id="GO:0032977">
    <property type="term" value="F:membrane insertase activity"/>
    <property type="evidence" value="ECO:0007669"/>
    <property type="project" value="InterPro"/>
</dbReference>
<dbReference type="GO" id="GO:0032979">
    <property type="term" value="P:protein insertion into mitochondrial inner membrane from matrix"/>
    <property type="evidence" value="ECO:0007669"/>
    <property type="project" value="TreeGrafter"/>
</dbReference>
<evidence type="ECO:0000256" key="1">
    <source>
        <dbReference type="ARBA" id="ARBA00004141"/>
    </source>
</evidence>
<sequence length="607" mass="69821">MMLLKEMPTAMFYIYRHVLIKPSKNLYTSSQKKNVTFVKNIVQSYRVHNGVNTHSQCYISRKCILIQKDFLQIQKQGVNQICHYHCAVSSRNPAHGDCLKQLASPRNKNLFAIPQRHMSLAWLDSLAVTQAGWFRALGQSRLVENLMEGLQAIHDYSHLSWWGSIILSTILMRSILTFPLAVYQKYIMAKVENLRPEMNEMIQELKKETAYAVKKYGWNERHARYMFNRSAKKMWRELIIRDNCHPFKASAVLWVQLPLWISISVSLRNMSSMMPHQDTAAQVLFMQLSTGGFGWIPNLTDVDHSLILPVLMGLTNLLIIEINALSRIQERSRIQKIATNVFRVISVAMIPIASAVPSVMEMTGEEWMVLLLELCGDTNNRMIEAVKEFLEIMWRARCVNQSSRSKGLALERSLAICSIKIKINTDYFDYNDWILNSPLYVWVGSGREELHLHYLAHTGLDVIQEKVAAVSKTPGDTRELYLGLLYASEEYKVFGYTTNTRVKFVIITDAANTTLRDNEIRMMFRRLHNMYTNVVCNPFYIPGEQITSRYSMAIHCHGYLHVMVIPVTVETSQMTRRVVVALHAGVTVLLVLPVISYSPHCRDTNVY</sequence>
<comment type="similarity">
    <text evidence="3">Belongs to the TRAPP small subunits family. Sedlin subfamily.</text>
</comment>
<name>A0A5B7D3F7_PORTR</name>
<comment type="subcellular location">
    <subcellularLocation>
        <location evidence="2">Cytoplasm</location>
        <location evidence="2">Perinuclear region</location>
    </subcellularLocation>
    <subcellularLocation>
        <location evidence="1">Membrane</location>
        <topology evidence="1">Multi-pass membrane protein</topology>
    </subcellularLocation>
</comment>
<dbReference type="OrthoDB" id="10258445at2759"/>
<dbReference type="AlphaFoldDB" id="A0A5B7D3F7"/>
<evidence type="ECO:0000256" key="7">
    <source>
        <dbReference type="ARBA" id="ARBA00023136"/>
    </source>
</evidence>
<dbReference type="GO" id="GO:0005743">
    <property type="term" value="C:mitochondrial inner membrane"/>
    <property type="evidence" value="ECO:0007669"/>
    <property type="project" value="TreeGrafter"/>
</dbReference>
<dbReference type="InterPro" id="IPR006722">
    <property type="entry name" value="Sedlin"/>
</dbReference>
<evidence type="ECO:0000313" key="9">
    <source>
        <dbReference type="EMBL" id="MPC15855.1"/>
    </source>
</evidence>
<dbReference type="SUPFAM" id="SSF64356">
    <property type="entry name" value="SNARE-like"/>
    <property type="match status" value="1"/>
</dbReference>
<dbReference type="InterPro" id="IPR044760">
    <property type="entry name" value="TRAPPC2L"/>
</dbReference>
<dbReference type="PANTHER" id="PTHR12428:SF65">
    <property type="entry name" value="CYTOCHROME C OXIDASE ASSEMBLY PROTEIN COX18, MITOCHONDRIAL"/>
    <property type="match status" value="1"/>
</dbReference>
<dbReference type="Pfam" id="PF04628">
    <property type="entry name" value="Sedlin_N"/>
    <property type="match status" value="1"/>
</dbReference>
<dbReference type="InterPro" id="IPR001708">
    <property type="entry name" value="YidC/ALB3/OXA1/COX18"/>
</dbReference>
<keyword evidence="4" id="KW-0812">Transmembrane</keyword>
<dbReference type="GO" id="GO:0006888">
    <property type="term" value="P:endoplasmic reticulum to Golgi vesicle-mediated transport"/>
    <property type="evidence" value="ECO:0007669"/>
    <property type="project" value="InterPro"/>
</dbReference>
<dbReference type="PANTHER" id="PTHR12428">
    <property type="entry name" value="OXA1"/>
    <property type="match status" value="1"/>
</dbReference>
<gene>
    <name evidence="9" type="primary">Cox18</name>
    <name evidence="9" type="ORF">E2C01_008657</name>
</gene>
<evidence type="ECO:0000256" key="5">
    <source>
        <dbReference type="ARBA" id="ARBA00022892"/>
    </source>
</evidence>
<evidence type="ECO:0000256" key="8">
    <source>
        <dbReference type="ARBA" id="ARBA00024408"/>
    </source>
</evidence>
<dbReference type="CDD" id="cd20069">
    <property type="entry name" value="5TM_Oxa1-like"/>
    <property type="match status" value="1"/>
</dbReference>
<dbReference type="Proteomes" id="UP000324222">
    <property type="component" value="Unassembled WGS sequence"/>
</dbReference>
<dbReference type="CDD" id="cd14854">
    <property type="entry name" value="TRAPPC2L"/>
    <property type="match status" value="1"/>
</dbReference>
<keyword evidence="5" id="KW-0813">Transport</keyword>
<evidence type="ECO:0000313" key="10">
    <source>
        <dbReference type="Proteomes" id="UP000324222"/>
    </source>
</evidence>
<evidence type="ECO:0000256" key="3">
    <source>
        <dbReference type="ARBA" id="ARBA00006626"/>
    </source>
</evidence>
<dbReference type="EMBL" id="VSRR010000459">
    <property type="protein sequence ID" value="MPC15855.1"/>
    <property type="molecule type" value="Genomic_DNA"/>
</dbReference>
<organism evidence="9 10">
    <name type="scientific">Portunus trituberculatus</name>
    <name type="common">Swimming crab</name>
    <name type="synonym">Neptunus trituberculatus</name>
    <dbReference type="NCBI Taxonomy" id="210409"/>
    <lineage>
        <taxon>Eukaryota</taxon>
        <taxon>Metazoa</taxon>
        <taxon>Ecdysozoa</taxon>
        <taxon>Arthropoda</taxon>
        <taxon>Crustacea</taxon>
        <taxon>Multicrustacea</taxon>
        <taxon>Malacostraca</taxon>
        <taxon>Eumalacostraca</taxon>
        <taxon>Eucarida</taxon>
        <taxon>Decapoda</taxon>
        <taxon>Pleocyemata</taxon>
        <taxon>Brachyura</taxon>
        <taxon>Eubrachyura</taxon>
        <taxon>Portunoidea</taxon>
        <taxon>Portunidae</taxon>
        <taxon>Portuninae</taxon>
        <taxon>Portunus</taxon>
    </lineage>
</organism>